<sequence length="82" mass="8744">MIAPTGYPCPHDTLIDCGFYNNPDALGYPTGTDNCTPSGDLILNYHDDLSGLTGCTNTGVILGHGPWKMHVGISVHVFNLLL</sequence>
<reference evidence="1 2" key="1">
    <citation type="submission" date="2020-10" db="EMBL/GenBank/DDBJ databases">
        <title>Connecting structure to function with the recovery of over 1000 high-quality activated sludge metagenome-assembled genomes encoding full-length rRNA genes using long-read sequencing.</title>
        <authorList>
            <person name="Singleton C.M."/>
            <person name="Petriglieri F."/>
            <person name="Kristensen J.M."/>
            <person name="Kirkegaard R.H."/>
            <person name="Michaelsen T.Y."/>
            <person name="Andersen M.H."/>
            <person name="Karst S.M."/>
            <person name="Dueholm M.S."/>
            <person name="Nielsen P.H."/>
            <person name="Albertsen M."/>
        </authorList>
    </citation>
    <scope>NUCLEOTIDE SEQUENCE [LARGE SCALE GENOMIC DNA]</scope>
    <source>
        <strain evidence="1">Ribe_18-Q3-R11-54_MAXAC.273</strain>
    </source>
</reference>
<organism evidence="1 2">
    <name type="scientific">Candidatus Opimibacter skivensis</name>
    <dbReference type="NCBI Taxonomy" id="2982028"/>
    <lineage>
        <taxon>Bacteria</taxon>
        <taxon>Pseudomonadati</taxon>
        <taxon>Bacteroidota</taxon>
        <taxon>Saprospiria</taxon>
        <taxon>Saprospirales</taxon>
        <taxon>Saprospiraceae</taxon>
        <taxon>Candidatus Opimibacter</taxon>
    </lineage>
</organism>
<dbReference type="AlphaFoldDB" id="A0A9D7SU97"/>
<evidence type="ECO:0000313" key="1">
    <source>
        <dbReference type="EMBL" id="MBK9982191.1"/>
    </source>
</evidence>
<evidence type="ECO:0000313" key="2">
    <source>
        <dbReference type="Proteomes" id="UP000808337"/>
    </source>
</evidence>
<name>A0A9D7SU97_9BACT</name>
<dbReference type="Proteomes" id="UP000808337">
    <property type="component" value="Unassembled WGS sequence"/>
</dbReference>
<comment type="caution">
    <text evidence="1">The sequence shown here is derived from an EMBL/GenBank/DDBJ whole genome shotgun (WGS) entry which is preliminary data.</text>
</comment>
<gene>
    <name evidence="1" type="ORF">IPP15_07155</name>
</gene>
<protein>
    <submittedName>
        <fullName evidence="1">Uncharacterized protein</fullName>
    </submittedName>
</protein>
<proteinExistence type="predicted"/>
<dbReference type="EMBL" id="JADKGY010000004">
    <property type="protein sequence ID" value="MBK9982191.1"/>
    <property type="molecule type" value="Genomic_DNA"/>
</dbReference>
<accession>A0A9D7SU97</accession>